<feature type="compositionally biased region" description="Polar residues" evidence="9">
    <location>
        <begin position="663"/>
        <end position="676"/>
    </location>
</feature>
<feature type="compositionally biased region" description="Polar residues" evidence="9">
    <location>
        <begin position="638"/>
        <end position="655"/>
    </location>
</feature>
<dbReference type="SUPFAM" id="SSF55154">
    <property type="entry name" value="CYTH-like phosphatases"/>
    <property type="match status" value="1"/>
</dbReference>
<evidence type="ECO:0000256" key="2">
    <source>
        <dbReference type="ARBA" id="ARBA00004123"/>
    </source>
</evidence>
<name>A0ABR4AQG9_9LECA</name>
<dbReference type="InterPro" id="IPR004206">
    <property type="entry name" value="mRNA_triPase_Cet1"/>
</dbReference>
<feature type="compositionally biased region" description="Low complexity" evidence="9">
    <location>
        <begin position="236"/>
        <end position="248"/>
    </location>
</feature>
<feature type="compositionally biased region" description="Polar residues" evidence="9">
    <location>
        <begin position="462"/>
        <end position="482"/>
    </location>
</feature>
<sequence length="1010" mass="110933">MRRTADSIIKRTELERLGTKSSEWEGLTQKGKKREGQQTYKVAMDIRSIIDSEDTSPPRKPSMPTPVKQEYRPSPTRPQTIYETHAPVYDNHSEGRPPQPTPLQTPAQNDFHFPNGPSHNTVQSPYQHTVSTGSSSGPYQPPQSLSQSPSRGHPPPQYAQREGHSASAAPSNHSFGHSTPLSQTPTSSTPGSAGTYSNFPRPTSSHSIPTPSSAQHPPAFFRESPQPSNTQIRNLSQSQPSPQYMSQPGTPLGPPSSYPRSSFNPLRESPGTHDRQRNRSGGSYGQPQSATPSPATASSPQNYRDQRSQSSMHGYPTPREREKSLSVSPKTRLPSLPSVERRDPLEVPFNQAPQWSGYVTPAKRKAEPESSNAVNSESPILNRIPSRVSSIGVHGLLNAEPSDQTQERASRQQQTTSPMNKDSDKEHYSSLPKPTSHTFPTPSSHTLPSPTSHTLPKPPSDFSHQSARAPSTSNVCPTQTPVQHRPLTPHAPMQTTSDSSPKRPSDSEAAITIKLESSTTRNESTESASQPVKKTPARSMSAHTDGQQPVKREYIEVTESGTNPKSEPAKKKPRLGAAPKDTVLPSVEKTSRVTSNASSVSQPGKKPPRISRWQDVPIYAQSVRGPKRTEQLFALSKQGRSTGQSAPPSRPTPNGSGPVRHPSQANGNTNANGHVPQTNGVHILVAQPTLVNNGPLGPWEPSILNIIPSEELVRVIMDWLFEHVVMRDDVGVGPAGGAASQGAVLEIEAKIGRLEDTYTNERIKIPVLTECVVSHLDPSMKIKFKSSMTEGQHRALNKFLNQAVLESQSPKPGAARPPKPRIPMDYKHTKETDTFYELSQAGALQLPRSIASGLQLNPRAVSKAKVRVTTEQTSGKEIAKIIKTRVADIDIYSPKTAFDWRVSVNVEMNFKGDMKDLVEVDRRDGKKADRNKDRMSYKHLAYQIDLTQVTPAELMSKTDKEHELEVEVSSEEVRRQGQLAQSGQVNQYEELIRGFVDNVRMLVRHCPRID</sequence>
<feature type="compositionally biased region" description="Low complexity" evidence="9">
    <location>
        <begin position="286"/>
        <end position="301"/>
    </location>
</feature>
<comment type="similarity">
    <text evidence="3 8">Belongs to the fungal TPase family.</text>
</comment>
<feature type="compositionally biased region" description="Low complexity" evidence="9">
    <location>
        <begin position="131"/>
        <end position="151"/>
    </location>
</feature>
<evidence type="ECO:0000256" key="9">
    <source>
        <dbReference type="SAM" id="MobiDB-lite"/>
    </source>
</evidence>
<organism evidence="11 12">
    <name type="scientific">Lepraria finkii</name>
    <dbReference type="NCBI Taxonomy" id="1340010"/>
    <lineage>
        <taxon>Eukaryota</taxon>
        <taxon>Fungi</taxon>
        <taxon>Dikarya</taxon>
        <taxon>Ascomycota</taxon>
        <taxon>Pezizomycotina</taxon>
        <taxon>Lecanoromycetes</taxon>
        <taxon>OSLEUM clade</taxon>
        <taxon>Lecanoromycetidae</taxon>
        <taxon>Lecanorales</taxon>
        <taxon>Lecanorineae</taxon>
        <taxon>Stereocaulaceae</taxon>
        <taxon>Lepraria</taxon>
    </lineage>
</organism>
<feature type="compositionally biased region" description="Polar residues" evidence="9">
    <location>
        <begin position="411"/>
        <end position="420"/>
    </location>
</feature>
<comment type="caution">
    <text evidence="11">The sequence shown here is derived from an EMBL/GenBank/DDBJ whole genome shotgun (WGS) entry which is preliminary data.</text>
</comment>
<keyword evidence="4 8" id="KW-0507">mRNA processing</keyword>
<evidence type="ECO:0000259" key="10">
    <source>
        <dbReference type="Pfam" id="PF02940"/>
    </source>
</evidence>
<feature type="region of interest" description="Disordered" evidence="9">
    <location>
        <begin position="637"/>
        <end position="676"/>
    </location>
</feature>
<evidence type="ECO:0000256" key="7">
    <source>
        <dbReference type="ARBA" id="ARBA00047740"/>
    </source>
</evidence>
<reference evidence="11 12" key="1">
    <citation type="submission" date="2024-09" db="EMBL/GenBank/DDBJ databases">
        <title>Rethinking Asexuality: The Enigmatic Case of Functional Sexual Genes in Lepraria (Stereocaulaceae).</title>
        <authorList>
            <person name="Doellman M."/>
            <person name="Sun Y."/>
            <person name="Barcenas-Pena A."/>
            <person name="Lumbsch H.T."/>
            <person name="Grewe F."/>
        </authorList>
    </citation>
    <scope>NUCLEOTIDE SEQUENCE [LARGE SCALE GENOMIC DNA]</scope>
    <source>
        <strain evidence="11 12">Grewe 0041</strain>
    </source>
</reference>
<dbReference type="EMBL" id="JBHFEH010000095">
    <property type="protein sequence ID" value="KAL2047754.1"/>
    <property type="molecule type" value="Genomic_DNA"/>
</dbReference>
<dbReference type="EC" id="3.6.1.74" evidence="8"/>
<evidence type="ECO:0000256" key="5">
    <source>
        <dbReference type="ARBA" id="ARBA00022801"/>
    </source>
</evidence>
<accession>A0ABR4AQG9</accession>
<evidence type="ECO:0000256" key="6">
    <source>
        <dbReference type="ARBA" id="ARBA00023242"/>
    </source>
</evidence>
<dbReference type="CDD" id="cd07470">
    <property type="entry name" value="CYTH-like_mRNA_RTPase"/>
    <property type="match status" value="1"/>
</dbReference>
<evidence type="ECO:0000256" key="1">
    <source>
        <dbReference type="ARBA" id="ARBA00001946"/>
    </source>
</evidence>
<comment type="subunit">
    <text evidence="8">Heterodimer. The mRNA-capping enzyme is composed of two separate chains alpha and beta, respectively a mRNA guanylyltransferase and an mRNA 5'-triphosphate monophosphatase.</text>
</comment>
<protein>
    <recommendedName>
        <fullName evidence="8">mRNA-capping enzyme subunit beta</fullName>
        <ecNumber evidence="8">3.6.1.74</ecNumber>
    </recommendedName>
    <alternativeName>
        <fullName evidence="8">mRNA 5'-phosphatase</fullName>
    </alternativeName>
    <alternativeName>
        <fullName evidence="8">mRNA 5'-triphosphate monophosphatase</fullName>
    </alternativeName>
</protein>
<feature type="domain" description="mRNA triphosphatase Cet1-like" evidence="10">
    <location>
        <begin position="710"/>
        <end position="968"/>
    </location>
</feature>
<keyword evidence="8" id="KW-0506">mRNA capping</keyword>
<feature type="compositionally biased region" description="Polar residues" evidence="9">
    <location>
        <begin position="168"/>
        <end position="177"/>
    </location>
</feature>
<keyword evidence="5 8" id="KW-0378">Hydrolase</keyword>
<evidence type="ECO:0000313" key="12">
    <source>
        <dbReference type="Proteomes" id="UP001590951"/>
    </source>
</evidence>
<proteinExistence type="inferred from homology"/>
<dbReference type="Pfam" id="PF02940">
    <property type="entry name" value="mRNA_triPase"/>
    <property type="match status" value="1"/>
</dbReference>
<evidence type="ECO:0000313" key="11">
    <source>
        <dbReference type="EMBL" id="KAL2047754.1"/>
    </source>
</evidence>
<dbReference type="Proteomes" id="UP001590951">
    <property type="component" value="Unassembled WGS sequence"/>
</dbReference>
<feature type="compositionally biased region" description="Polar residues" evidence="9">
    <location>
        <begin position="225"/>
        <end position="235"/>
    </location>
</feature>
<gene>
    <name evidence="11" type="ORF">ABVK25_011366</name>
</gene>
<comment type="subcellular location">
    <subcellularLocation>
        <location evidence="2 8">Nucleus</location>
    </subcellularLocation>
</comment>
<feature type="compositionally biased region" description="Polar residues" evidence="9">
    <location>
        <begin position="369"/>
        <end position="379"/>
    </location>
</feature>
<feature type="compositionally biased region" description="Polar residues" evidence="9">
    <location>
        <begin position="592"/>
        <end position="602"/>
    </location>
</feature>
<feature type="compositionally biased region" description="Low complexity" evidence="9">
    <location>
        <begin position="516"/>
        <end position="529"/>
    </location>
</feature>
<keyword evidence="12" id="KW-1185">Reference proteome</keyword>
<dbReference type="PANTHER" id="PTHR28118:SF1">
    <property type="entry name" value="POLYNUCLEOTIDE 5'-TRIPHOSPHATASE CTL1-RELATED"/>
    <property type="match status" value="1"/>
</dbReference>
<dbReference type="InterPro" id="IPR033469">
    <property type="entry name" value="CYTH-like_dom_sf"/>
</dbReference>
<keyword evidence="6 8" id="KW-0539">Nucleus</keyword>
<evidence type="ECO:0000256" key="4">
    <source>
        <dbReference type="ARBA" id="ARBA00022664"/>
    </source>
</evidence>
<evidence type="ECO:0000256" key="8">
    <source>
        <dbReference type="RuleBase" id="RU367053"/>
    </source>
</evidence>
<feature type="compositionally biased region" description="Polar residues" evidence="9">
    <location>
        <begin position="117"/>
        <end position="130"/>
    </location>
</feature>
<dbReference type="InterPro" id="IPR040343">
    <property type="entry name" value="Cet1/Ctl1"/>
</dbReference>
<comment type="cofactor">
    <cofactor evidence="1 8">
        <name>Mg(2+)</name>
        <dbReference type="ChEBI" id="CHEBI:18420"/>
    </cofactor>
</comment>
<dbReference type="Gene3D" id="3.20.100.10">
    <property type="entry name" value="mRNA triphosphatase Cet1-like"/>
    <property type="match status" value="1"/>
</dbReference>
<evidence type="ECO:0000256" key="3">
    <source>
        <dbReference type="ARBA" id="ARBA00006345"/>
    </source>
</evidence>
<feature type="region of interest" description="Disordered" evidence="9">
    <location>
        <begin position="21"/>
        <end position="613"/>
    </location>
</feature>
<comment type="catalytic activity">
    <reaction evidence="7">
        <text>a 5'-end triphospho-ribonucleoside in mRNA + H2O = a 5'-end diphospho-ribonucleoside in mRNA + phosphate + H(+)</text>
        <dbReference type="Rhea" id="RHEA:67004"/>
        <dbReference type="Rhea" id="RHEA-COMP:17164"/>
        <dbReference type="Rhea" id="RHEA-COMP:17165"/>
        <dbReference type="ChEBI" id="CHEBI:15377"/>
        <dbReference type="ChEBI" id="CHEBI:15378"/>
        <dbReference type="ChEBI" id="CHEBI:43474"/>
        <dbReference type="ChEBI" id="CHEBI:167616"/>
        <dbReference type="ChEBI" id="CHEBI:167618"/>
        <dbReference type="EC" id="3.6.1.74"/>
    </reaction>
    <physiologicalReaction direction="left-to-right" evidence="7">
        <dbReference type="Rhea" id="RHEA:67005"/>
    </physiologicalReaction>
</comment>
<feature type="compositionally biased region" description="Low complexity" evidence="9">
    <location>
        <begin position="432"/>
        <end position="455"/>
    </location>
</feature>
<feature type="compositionally biased region" description="Low complexity" evidence="9">
    <location>
        <begin position="178"/>
        <end position="213"/>
    </location>
</feature>
<dbReference type="InterPro" id="IPR037009">
    <property type="entry name" value="mRNA_triPase_Cet1_sf"/>
</dbReference>
<dbReference type="PANTHER" id="PTHR28118">
    <property type="entry name" value="POLYNUCLEOTIDE 5'-TRIPHOSPHATASE-RELATED"/>
    <property type="match status" value="1"/>
</dbReference>
<comment type="function">
    <text evidence="8">First step of mRNA capping. Converts the 5'-triphosphate end of a nascent mRNA chain into a diphosphate end.</text>
</comment>